<comment type="caution">
    <text evidence="3">The sequence shown here is derived from an EMBL/GenBank/DDBJ whole genome shotgun (WGS) entry which is preliminary data.</text>
</comment>
<dbReference type="RefSeq" id="WP_182047483.1">
    <property type="nucleotide sequence ID" value="NZ_JAUCML010000006.1"/>
</dbReference>
<proteinExistence type="predicted"/>
<accession>A0ABT7T854</accession>
<dbReference type="Gene3D" id="3.90.420.10">
    <property type="entry name" value="Oxidoreductase, molybdopterin-binding domain"/>
    <property type="match status" value="1"/>
</dbReference>
<feature type="compositionally biased region" description="Basic and acidic residues" evidence="1">
    <location>
        <begin position="10"/>
        <end position="19"/>
    </location>
</feature>
<sequence length="197" mass="22418">MATFTRGFGGRRDDRDDPRIPPGQTLVRDWPVLSAGATPDIAPADWSFSIRTEGGLHTWTWDEVHALGVEDVTVDIHCVTHWTKLDMPWRGVPLDRLFAQVETSLDFCTVHSFGGYTTNVPRDELLGGRSWIAFEADGEPLTPEHGGPARLLVPHLYFWKSAKWVRGIVMQAEDEPGFWENAGYNMHGDPWKEERYW</sequence>
<dbReference type="SUPFAM" id="SSF56524">
    <property type="entry name" value="Oxidoreductase molybdopterin-binding domain"/>
    <property type="match status" value="1"/>
</dbReference>
<feature type="region of interest" description="Disordered" evidence="1">
    <location>
        <begin position="1"/>
        <end position="24"/>
    </location>
</feature>
<organism evidence="3 4">
    <name type="scientific">Curtobacterium citri</name>
    <dbReference type="NCBI Taxonomy" id="3055139"/>
    <lineage>
        <taxon>Bacteria</taxon>
        <taxon>Bacillati</taxon>
        <taxon>Actinomycetota</taxon>
        <taxon>Actinomycetes</taxon>
        <taxon>Micrococcales</taxon>
        <taxon>Microbacteriaceae</taxon>
        <taxon>Curtobacterium</taxon>
    </lineage>
</organism>
<evidence type="ECO:0000256" key="1">
    <source>
        <dbReference type="SAM" id="MobiDB-lite"/>
    </source>
</evidence>
<dbReference type="InterPro" id="IPR000572">
    <property type="entry name" value="OxRdtase_Mopterin-bd_dom"/>
</dbReference>
<feature type="domain" description="Oxidoreductase molybdopterin-binding" evidence="2">
    <location>
        <begin position="36"/>
        <end position="179"/>
    </location>
</feature>
<dbReference type="PANTHER" id="PTHR43032:SF4">
    <property type="entry name" value="OXIDOREDUCTASE MOLYBDOPTERIN-BINDING DOMAIN-CONTAINING PROTEIN"/>
    <property type="match status" value="1"/>
</dbReference>
<dbReference type="EMBL" id="JAUCML010000006">
    <property type="protein sequence ID" value="MDM7885544.1"/>
    <property type="molecule type" value="Genomic_DNA"/>
</dbReference>
<name>A0ABT7T854_9MICO</name>
<evidence type="ECO:0000259" key="2">
    <source>
        <dbReference type="Pfam" id="PF00174"/>
    </source>
</evidence>
<evidence type="ECO:0000313" key="3">
    <source>
        <dbReference type="EMBL" id="MDM7885544.1"/>
    </source>
</evidence>
<gene>
    <name evidence="3" type="ORF">QUG92_10535</name>
</gene>
<evidence type="ECO:0000313" key="4">
    <source>
        <dbReference type="Proteomes" id="UP001237823"/>
    </source>
</evidence>
<dbReference type="Proteomes" id="UP001237823">
    <property type="component" value="Unassembled WGS sequence"/>
</dbReference>
<dbReference type="InterPro" id="IPR036374">
    <property type="entry name" value="OxRdtase_Mopterin-bd_sf"/>
</dbReference>
<dbReference type="PANTHER" id="PTHR43032">
    <property type="entry name" value="PROTEIN-METHIONINE-SULFOXIDE REDUCTASE"/>
    <property type="match status" value="1"/>
</dbReference>
<protein>
    <submittedName>
        <fullName evidence="3">Molybdopterin-dependent oxidoreductase</fullName>
    </submittedName>
</protein>
<keyword evidence="4" id="KW-1185">Reference proteome</keyword>
<dbReference type="Pfam" id="PF00174">
    <property type="entry name" value="Oxidored_molyb"/>
    <property type="match status" value="1"/>
</dbReference>
<reference evidence="3 4" key="1">
    <citation type="submission" date="2023-06" db="EMBL/GenBank/DDBJ databases">
        <authorList>
            <person name="Feng G."/>
            <person name="Li J."/>
            <person name="Zhu H."/>
        </authorList>
    </citation>
    <scope>NUCLEOTIDE SEQUENCE [LARGE SCALE GENOMIC DNA]</scope>
    <source>
        <strain evidence="3 4">RHCKG23</strain>
    </source>
</reference>